<proteinExistence type="predicted"/>
<dbReference type="Pfam" id="PF09865">
    <property type="entry name" value="DUF2092"/>
    <property type="match status" value="1"/>
</dbReference>
<evidence type="ECO:0000256" key="1">
    <source>
        <dbReference type="ARBA" id="ARBA00011245"/>
    </source>
</evidence>
<keyword evidence="4" id="KW-0653">Protein transport</keyword>
<feature type="signal peptide" evidence="5">
    <location>
        <begin position="1"/>
        <end position="23"/>
    </location>
</feature>
<evidence type="ECO:0000313" key="6">
    <source>
        <dbReference type="EMBL" id="WNH47176.1"/>
    </source>
</evidence>
<name>A0ABY9Y948_9GAMM</name>
<evidence type="ECO:0000256" key="3">
    <source>
        <dbReference type="ARBA" id="ARBA00022729"/>
    </source>
</evidence>
<keyword evidence="2" id="KW-0813">Transport</keyword>
<evidence type="ECO:0000256" key="2">
    <source>
        <dbReference type="ARBA" id="ARBA00022448"/>
    </source>
</evidence>
<evidence type="ECO:0000256" key="4">
    <source>
        <dbReference type="ARBA" id="ARBA00022927"/>
    </source>
</evidence>
<feature type="chain" id="PRO_5046134402" evidence="5">
    <location>
        <begin position="24"/>
        <end position="273"/>
    </location>
</feature>
<keyword evidence="3 5" id="KW-0732">Signal</keyword>
<gene>
    <name evidence="6" type="ORF">PDM28_10685</name>
</gene>
<dbReference type="SUPFAM" id="SSF89392">
    <property type="entry name" value="Prokaryotic lipoproteins and lipoprotein localization factors"/>
    <property type="match status" value="1"/>
</dbReference>
<sequence>MARPARSLGSTACLLLAALGVGAAASAAAPPPAAAATAAASNERDPEALAALDRMGAALRALKQFQLTSEASTELVLEDGQKIELDGTVTYKVKTPNQLFLELSSDRQLRQLTYDGKTLTVYSPRTKYYAQVDGLSATLGELVENAATRYGIEMPLADMFLWGTDKAPKTAIRSALYIGGGTIDGEAVDQYAFQQDGADWQLWVSKETALPKKLVINSLDDPAQPQYRARLHWDTRSPVASSAFQFTPPTDAARIKLVPVEVAVVVPDADQEN</sequence>
<evidence type="ECO:0000313" key="7">
    <source>
        <dbReference type="Proteomes" id="UP001305421"/>
    </source>
</evidence>
<comment type="subunit">
    <text evidence="1">Monomer.</text>
</comment>
<organism evidence="6 7">
    <name type="scientific">Stenotrophomonas aracearum</name>
    <dbReference type="NCBI Taxonomy" id="3003272"/>
    <lineage>
        <taxon>Bacteria</taxon>
        <taxon>Pseudomonadati</taxon>
        <taxon>Pseudomonadota</taxon>
        <taxon>Gammaproteobacteria</taxon>
        <taxon>Lysobacterales</taxon>
        <taxon>Lysobacteraceae</taxon>
        <taxon>Stenotrophomonas</taxon>
    </lineage>
</organism>
<dbReference type="Proteomes" id="UP001305421">
    <property type="component" value="Chromosome"/>
</dbReference>
<keyword evidence="7" id="KW-1185">Reference proteome</keyword>
<accession>A0ABY9Y948</accession>
<evidence type="ECO:0000256" key="5">
    <source>
        <dbReference type="SAM" id="SignalP"/>
    </source>
</evidence>
<dbReference type="RefSeq" id="WP_311181951.1">
    <property type="nucleotide sequence ID" value="NZ_CP115543.1"/>
</dbReference>
<reference evidence="6 7" key="1">
    <citation type="submission" date="2022-12" db="EMBL/GenBank/DDBJ databases">
        <title>Two new species, Stenotrophomonas aracearum and Stenotrophomonas oahuensis, isolated from Anthurium (Araceae family) in Hawaii.</title>
        <authorList>
            <person name="Chunag S.C."/>
            <person name="Dobhal S."/>
            <person name="Alvarez A."/>
            <person name="Arif M."/>
        </authorList>
    </citation>
    <scope>NUCLEOTIDE SEQUENCE [LARGE SCALE GENOMIC DNA]</scope>
    <source>
        <strain evidence="6 7">A5588</strain>
    </source>
</reference>
<dbReference type="InterPro" id="IPR019207">
    <property type="entry name" value="DUF2092"/>
</dbReference>
<protein>
    <submittedName>
        <fullName evidence="6">DUF2092 domain-containing protein</fullName>
    </submittedName>
</protein>
<dbReference type="Gene3D" id="2.50.20.10">
    <property type="entry name" value="Lipoprotein localisation LolA/LolB/LppX"/>
    <property type="match status" value="1"/>
</dbReference>
<dbReference type="InterPro" id="IPR029046">
    <property type="entry name" value="LolA/LolB/LppX"/>
</dbReference>
<dbReference type="EMBL" id="CP115543">
    <property type="protein sequence ID" value="WNH47176.1"/>
    <property type="molecule type" value="Genomic_DNA"/>
</dbReference>